<dbReference type="InterPro" id="IPR009050">
    <property type="entry name" value="Globin-like_sf"/>
</dbReference>
<comment type="similarity">
    <text evidence="6">Belongs to the globin family.</text>
</comment>
<dbReference type="InterPro" id="IPR000971">
    <property type="entry name" value="Globin"/>
</dbReference>
<dbReference type="SUPFAM" id="SSF46458">
    <property type="entry name" value="Globin-like"/>
    <property type="match status" value="1"/>
</dbReference>
<evidence type="ECO:0000256" key="2">
    <source>
        <dbReference type="ARBA" id="ARBA00022617"/>
    </source>
</evidence>
<dbReference type="GO" id="GO:0005344">
    <property type="term" value="F:oxygen carrier activity"/>
    <property type="evidence" value="ECO:0007669"/>
    <property type="project" value="UniProtKB-KW"/>
</dbReference>
<dbReference type="PROSITE" id="PS01033">
    <property type="entry name" value="GLOBIN"/>
    <property type="match status" value="1"/>
</dbReference>
<comment type="caution">
    <text evidence="8">The sequence shown here is derived from an EMBL/GenBank/DDBJ whole genome shotgun (WGS) entry which is preliminary data.</text>
</comment>
<dbReference type="InterPro" id="IPR050532">
    <property type="entry name" value="Globin-like_OT"/>
</dbReference>
<evidence type="ECO:0000259" key="7">
    <source>
        <dbReference type="PROSITE" id="PS01033"/>
    </source>
</evidence>
<evidence type="ECO:0000256" key="1">
    <source>
        <dbReference type="ARBA" id="ARBA00022448"/>
    </source>
</evidence>
<dbReference type="GO" id="GO:0046872">
    <property type="term" value="F:metal ion binding"/>
    <property type="evidence" value="ECO:0007669"/>
    <property type="project" value="UniProtKB-KW"/>
</dbReference>
<protein>
    <recommendedName>
        <fullName evidence="7">Globin domain-containing protein</fullName>
    </recommendedName>
</protein>
<dbReference type="Proteomes" id="UP001162640">
    <property type="component" value="Unassembled WGS sequence"/>
</dbReference>
<accession>A0A9W7B964</accession>
<gene>
    <name evidence="8" type="ORF">TL16_g09900</name>
</gene>
<dbReference type="GO" id="GO:0020037">
    <property type="term" value="F:heme binding"/>
    <property type="evidence" value="ECO:0007669"/>
    <property type="project" value="InterPro"/>
</dbReference>
<dbReference type="AlphaFoldDB" id="A0A9W7B964"/>
<dbReference type="InterPro" id="IPR012292">
    <property type="entry name" value="Globin/Proto"/>
</dbReference>
<feature type="domain" description="Globin" evidence="7">
    <location>
        <begin position="1"/>
        <end position="155"/>
    </location>
</feature>
<evidence type="ECO:0000256" key="4">
    <source>
        <dbReference type="ARBA" id="ARBA00022723"/>
    </source>
</evidence>
<dbReference type="PANTHER" id="PTHR46458">
    <property type="entry name" value="BLR2807 PROTEIN"/>
    <property type="match status" value="1"/>
</dbReference>
<keyword evidence="4" id="KW-0479">Metal-binding</keyword>
<keyword evidence="2 6" id="KW-0349">Heme</keyword>
<evidence type="ECO:0000256" key="6">
    <source>
        <dbReference type="RuleBase" id="RU000356"/>
    </source>
</evidence>
<dbReference type="EMBL" id="BLQM01000343">
    <property type="protein sequence ID" value="GMH84361.1"/>
    <property type="molecule type" value="Genomic_DNA"/>
</dbReference>
<dbReference type="Pfam" id="PF00042">
    <property type="entry name" value="Globin"/>
    <property type="match status" value="1"/>
</dbReference>
<reference evidence="9" key="1">
    <citation type="journal article" date="2023" name="Commun. Biol.">
        <title>Genome analysis of Parmales, the sister group of diatoms, reveals the evolutionary specialization of diatoms from phago-mixotrophs to photoautotrophs.</title>
        <authorList>
            <person name="Ban H."/>
            <person name="Sato S."/>
            <person name="Yoshikawa S."/>
            <person name="Yamada K."/>
            <person name="Nakamura Y."/>
            <person name="Ichinomiya M."/>
            <person name="Sato N."/>
            <person name="Blanc-Mathieu R."/>
            <person name="Endo H."/>
            <person name="Kuwata A."/>
            <person name="Ogata H."/>
        </authorList>
    </citation>
    <scope>NUCLEOTIDE SEQUENCE [LARGE SCALE GENOMIC DNA]</scope>
</reference>
<sequence length="155" mass="16783">MATETQIAIVQETWAGITASIDNKTVGTILFKHLFKTTPAATAIFPFAEAYNGGRHTAEDMYASPRFLSHAVKVVSAVNLAVTYLKDLPTLVPILQSLGQKHVAYGVVTEHYDLVGGALIATLVDALGEKWTVDVKEAWLAIWGLLRSTMDPDAN</sequence>
<keyword evidence="5" id="KW-0408">Iron</keyword>
<name>A0A9W7B964_9STRA</name>
<proteinExistence type="inferred from homology"/>
<evidence type="ECO:0000256" key="3">
    <source>
        <dbReference type="ARBA" id="ARBA00022621"/>
    </source>
</evidence>
<evidence type="ECO:0000313" key="8">
    <source>
        <dbReference type="EMBL" id="GMH84361.1"/>
    </source>
</evidence>
<evidence type="ECO:0000256" key="5">
    <source>
        <dbReference type="ARBA" id="ARBA00023004"/>
    </source>
</evidence>
<dbReference type="PANTHER" id="PTHR46458:SF1">
    <property type="entry name" value="GEO09476P1"/>
    <property type="match status" value="1"/>
</dbReference>
<evidence type="ECO:0000313" key="9">
    <source>
        <dbReference type="Proteomes" id="UP001162640"/>
    </source>
</evidence>
<organism evidence="8 9">
    <name type="scientific">Triparma laevis f. inornata</name>
    <dbReference type="NCBI Taxonomy" id="1714386"/>
    <lineage>
        <taxon>Eukaryota</taxon>
        <taxon>Sar</taxon>
        <taxon>Stramenopiles</taxon>
        <taxon>Ochrophyta</taxon>
        <taxon>Bolidophyceae</taxon>
        <taxon>Parmales</taxon>
        <taxon>Triparmaceae</taxon>
        <taxon>Triparma</taxon>
    </lineage>
</organism>
<keyword evidence="1 6" id="KW-0813">Transport</keyword>
<dbReference type="GO" id="GO:0019825">
    <property type="term" value="F:oxygen binding"/>
    <property type="evidence" value="ECO:0007669"/>
    <property type="project" value="InterPro"/>
</dbReference>
<keyword evidence="3 6" id="KW-0561">Oxygen transport</keyword>
<dbReference type="Gene3D" id="1.10.490.10">
    <property type="entry name" value="Globins"/>
    <property type="match status" value="1"/>
</dbReference>